<keyword evidence="4" id="KW-0274">FAD</keyword>
<name>A0A5Q0BHL8_9GAMM</name>
<dbReference type="Proteomes" id="UP000325755">
    <property type="component" value="Chromosome"/>
</dbReference>
<accession>A0A5Q0BHL8</accession>
<evidence type="ECO:0000256" key="5">
    <source>
        <dbReference type="ARBA" id="ARBA00023002"/>
    </source>
</evidence>
<dbReference type="InterPro" id="IPR006094">
    <property type="entry name" value="Oxid_FAD_bind_N"/>
</dbReference>
<protein>
    <submittedName>
        <fullName evidence="7">FAD-binding oxidoreductase</fullName>
    </submittedName>
</protein>
<evidence type="ECO:0000313" key="8">
    <source>
        <dbReference type="Proteomes" id="UP000325755"/>
    </source>
</evidence>
<dbReference type="InterPro" id="IPR016169">
    <property type="entry name" value="FAD-bd_PCMH_sub2"/>
</dbReference>
<dbReference type="Pfam" id="PF01565">
    <property type="entry name" value="FAD_binding_4"/>
    <property type="match status" value="1"/>
</dbReference>
<dbReference type="InterPro" id="IPR016166">
    <property type="entry name" value="FAD-bd_PCMH"/>
</dbReference>
<reference evidence="7 8" key="1">
    <citation type="submission" date="2019-09" db="EMBL/GenBank/DDBJ databases">
        <title>Ecophysiology of the spiral-shaped methanotroph Methylospira mobilis as revealed by the complete genome sequence.</title>
        <authorList>
            <person name="Oshkin I.Y."/>
            <person name="Dedysh S.N."/>
            <person name="Miroshnikov K."/>
            <person name="Danilova O.V."/>
            <person name="Hakobyan A."/>
            <person name="Liesack W."/>
        </authorList>
    </citation>
    <scope>NUCLEOTIDE SEQUENCE [LARGE SCALE GENOMIC DNA]</scope>
    <source>
        <strain evidence="7 8">Shm1</strain>
    </source>
</reference>
<comment type="cofactor">
    <cofactor evidence="1">
        <name>FAD</name>
        <dbReference type="ChEBI" id="CHEBI:57692"/>
    </cofactor>
</comment>
<evidence type="ECO:0000256" key="1">
    <source>
        <dbReference type="ARBA" id="ARBA00001974"/>
    </source>
</evidence>
<dbReference type="KEGG" id="mmob:F6R98_10820"/>
<dbReference type="Gene3D" id="3.30.43.10">
    <property type="entry name" value="Uridine Diphospho-n-acetylenolpyruvylglucosamine Reductase, domain 2"/>
    <property type="match status" value="1"/>
</dbReference>
<dbReference type="Gene3D" id="3.30.465.10">
    <property type="match status" value="1"/>
</dbReference>
<dbReference type="InParanoid" id="A0A5Q0BHL8"/>
<evidence type="ECO:0000259" key="6">
    <source>
        <dbReference type="PROSITE" id="PS51387"/>
    </source>
</evidence>
<comment type="similarity">
    <text evidence="2">Belongs to the oxygen-dependent FAD-linked oxidoreductase family.</text>
</comment>
<dbReference type="GO" id="GO:0071949">
    <property type="term" value="F:FAD binding"/>
    <property type="evidence" value="ECO:0007669"/>
    <property type="project" value="InterPro"/>
</dbReference>
<evidence type="ECO:0000313" key="7">
    <source>
        <dbReference type="EMBL" id="QFY43049.1"/>
    </source>
</evidence>
<organism evidence="7 8">
    <name type="scientific">Candidatus Methylospira mobilis</name>
    <dbReference type="NCBI Taxonomy" id="1808979"/>
    <lineage>
        <taxon>Bacteria</taxon>
        <taxon>Pseudomonadati</taxon>
        <taxon>Pseudomonadota</taxon>
        <taxon>Gammaproteobacteria</taxon>
        <taxon>Methylococcales</taxon>
        <taxon>Methylococcaceae</taxon>
        <taxon>Candidatus Methylospira</taxon>
    </lineage>
</organism>
<sequence length="521" mass="56863">MSSEKNTKKGKPDSLLNSHINELSLTTRRGFLAAGVAASAAFYMPDGIIAETKPSDNSNKSTGNFTNNMKSLLKNVDVYFPGDENYSLFLKSLFSAEAAHNKPSAIVCPKKHEDIMQFIKIAAENTLRFTVCGEGLSSLSVQTDMLCLALNVHYNKVAVVKINGGVFVKVQGGSKAGDILAHLNTYGYHIPVGVSPLPGLGLIMRGGIGYLSRSEGLTCDYISQVNFITARGDNFLLDAHCIQKELWNAVRGAAPRFGIVSEVYLSVVPGTKVALSRLVADTGALKNWLEYSDKLQEGISASLVLGSDSAQYMSPVLYGCLVHQGSDEKAVAELSLVQKSITGDVKSTLLEDAHRVDYTEIPAFDVPLRDSGEFGDDAIPIVKSYLIKNSIIKNMSAVLLDALRTAPNQFCRIDLQHIGGKVRRIKNGSVFCGRDADWNIVVTGFYYTHSSPTEAAQAIAWVKNIMDQIKTAVISVYSVEIKNNTPETKDELEMAFQDKLKFLHRLSKKHDPLNLLSSYPL</sequence>
<evidence type="ECO:0000256" key="3">
    <source>
        <dbReference type="ARBA" id="ARBA00022630"/>
    </source>
</evidence>
<dbReference type="InterPro" id="IPR036318">
    <property type="entry name" value="FAD-bd_PCMH-like_sf"/>
</dbReference>
<dbReference type="OrthoDB" id="9775082at2"/>
<evidence type="ECO:0000256" key="2">
    <source>
        <dbReference type="ARBA" id="ARBA00005466"/>
    </source>
</evidence>
<dbReference type="InterPro" id="IPR050416">
    <property type="entry name" value="FAD-linked_Oxidoreductase"/>
</dbReference>
<proteinExistence type="inferred from homology"/>
<dbReference type="Gene3D" id="3.40.462.20">
    <property type="match status" value="1"/>
</dbReference>
<dbReference type="AlphaFoldDB" id="A0A5Q0BHL8"/>
<keyword evidence="3" id="KW-0285">Flavoprotein</keyword>
<feature type="domain" description="FAD-binding PCMH-type" evidence="6">
    <location>
        <begin position="99"/>
        <end position="270"/>
    </location>
</feature>
<dbReference type="GO" id="GO:0016491">
    <property type="term" value="F:oxidoreductase activity"/>
    <property type="evidence" value="ECO:0007669"/>
    <property type="project" value="UniProtKB-KW"/>
</dbReference>
<dbReference type="PANTHER" id="PTHR42973">
    <property type="entry name" value="BINDING OXIDOREDUCTASE, PUTATIVE (AFU_ORTHOLOGUE AFUA_1G17690)-RELATED"/>
    <property type="match status" value="1"/>
</dbReference>
<evidence type="ECO:0000256" key="4">
    <source>
        <dbReference type="ARBA" id="ARBA00022827"/>
    </source>
</evidence>
<keyword evidence="8" id="KW-1185">Reference proteome</keyword>
<keyword evidence="5" id="KW-0560">Oxidoreductase</keyword>
<dbReference type="RefSeq" id="WP_153249032.1">
    <property type="nucleotide sequence ID" value="NZ_CP044205.1"/>
</dbReference>
<dbReference type="PROSITE" id="PS51387">
    <property type="entry name" value="FAD_PCMH"/>
    <property type="match status" value="1"/>
</dbReference>
<gene>
    <name evidence="7" type="ORF">F6R98_10820</name>
</gene>
<dbReference type="SUPFAM" id="SSF56176">
    <property type="entry name" value="FAD-binding/transporter-associated domain-like"/>
    <property type="match status" value="1"/>
</dbReference>
<dbReference type="EMBL" id="CP044205">
    <property type="protein sequence ID" value="QFY43049.1"/>
    <property type="molecule type" value="Genomic_DNA"/>
</dbReference>
<dbReference type="InterPro" id="IPR016167">
    <property type="entry name" value="FAD-bd_PCMH_sub1"/>
</dbReference>
<dbReference type="PANTHER" id="PTHR42973:SF39">
    <property type="entry name" value="FAD-BINDING PCMH-TYPE DOMAIN-CONTAINING PROTEIN"/>
    <property type="match status" value="1"/>
</dbReference>